<dbReference type="EMBL" id="JBFXLS010000007">
    <property type="protein sequence ID" value="KAL2832052.1"/>
    <property type="molecule type" value="Genomic_DNA"/>
</dbReference>
<comment type="caution">
    <text evidence="1">The sequence shown here is derived from an EMBL/GenBank/DDBJ whole genome shotgun (WGS) entry which is preliminary data.</text>
</comment>
<name>A0ABR4IWU7_9EURO</name>
<accession>A0ABR4IWU7</accession>
<dbReference type="Proteomes" id="UP001610335">
    <property type="component" value="Unassembled WGS sequence"/>
</dbReference>
<gene>
    <name evidence="1" type="ORF">BDW59DRAFT_157521</name>
</gene>
<evidence type="ECO:0000313" key="1">
    <source>
        <dbReference type="EMBL" id="KAL2832052.1"/>
    </source>
</evidence>
<protein>
    <submittedName>
        <fullName evidence="1">Uncharacterized protein</fullName>
    </submittedName>
</protein>
<keyword evidence="2" id="KW-1185">Reference proteome</keyword>
<organism evidence="1 2">
    <name type="scientific">Aspergillus cavernicola</name>
    <dbReference type="NCBI Taxonomy" id="176166"/>
    <lineage>
        <taxon>Eukaryota</taxon>
        <taxon>Fungi</taxon>
        <taxon>Dikarya</taxon>
        <taxon>Ascomycota</taxon>
        <taxon>Pezizomycotina</taxon>
        <taxon>Eurotiomycetes</taxon>
        <taxon>Eurotiomycetidae</taxon>
        <taxon>Eurotiales</taxon>
        <taxon>Aspergillaceae</taxon>
        <taxon>Aspergillus</taxon>
        <taxon>Aspergillus subgen. Nidulantes</taxon>
    </lineage>
</organism>
<sequence>MGDPTIPRALCSNTSASKTFLDIRTAILASADSRDLAFDNIPPSVGSAVFDALSEDQDIEDLMPRYVNTAAYAVIAGMTYNSYTNTFIARVMPTKVHDVPQMWLTKELGEMREINFLSWNERDHFDSSAGTAFQGFAAPYAGSRKEPDWALVPNTDNLPSIVAESGWSDSWPKLIAGMELWLRGGRPNVQLVLLFNWSKQANDSVAGEVRVYERTAAGNKNERFRASIFPLPQGGPAGIPVTRGEIFGVSGVFPVQNAADVWHLSLTRLRQTADRWIRALGFVPA</sequence>
<reference evidence="1 2" key="1">
    <citation type="submission" date="2024-07" db="EMBL/GenBank/DDBJ databases">
        <title>Section-level genome sequencing and comparative genomics of Aspergillus sections Usti and Cavernicolus.</title>
        <authorList>
            <consortium name="Lawrence Berkeley National Laboratory"/>
            <person name="Nybo J.L."/>
            <person name="Vesth T.C."/>
            <person name="Theobald S."/>
            <person name="Frisvad J.C."/>
            <person name="Larsen T.O."/>
            <person name="Kjaerboelling I."/>
            <person name="Rothschild-Mancinelli K."/>
            <person name="Lyhne E.K."/>
            <person name="Kogle M.E."/>
            <person name="Barry K."/>
            <person name="Clum A."/>
            <person name="Na H."/>
            <person name="Ledsgaard L."/>
            <person name="Lin J."/>
            <person name="Lipzen A."/>
            <person name="Kuo A."/>
            <person name="Riley R."/>
            <person name="Mondo S."/>
            <person name="LaButti K."/>
            <person name="Haridas S."/>
            <person name="Pangalinan J."/>
            <person name="Salamov A.A."/>
            <person name="Simmons B.A."/>
            <person name="Magnuson J.K."/>
            <person name="Chen J."/>
            <person name="Drula E."/>
            <person name="Henrissat B."/>
            <person name="Wiebenga A."/>
            <person name="Lubbers R.J."/>
            <person name="Gomes A.C."/>
            <person name="Makela M.R."/>
            <person name="Stajich J."/>
            <person name="Grigoriev I.V."/>
            <person name="Mortensen U.H."/>
            <person name="De vries R.P."/>
            <person name="Baker S.E."/>
            <person name="Andersen M.R."/>
        </authorList>
    </citation>
    <scope>NUCLEOTIDE SEQUENCE [LARGE SCALE GENOMIC DNA]</scope>
    <source>
        <strain evidence="1 2">CBS 600.67</strain>
    </source>
</reference>
<evidence type="ECO:0000313" key="2">
    <source>
        <dbReference type="Proteomes" id="UP001610335"/>
    </source>
</evidence>
<proteinExistence type="predicted"/>